<proteinExistence type="predicted"/>
<gene>
    <name evidence="1" type="ORF">S01H4_22777</name>
</gene>
<comment type="caution">
    <text evidence="1">The sequence shown here is derived from an EMBL/GenBank/DDBJ whole genome shotgun (WGS) entry which is preliminary data.</text>
</comment>
<protein>
    <recommendedName>
        <fullName evidence="2">DUF362 domain-containing protein</fullName>
    </recommendedName>
</protein>
<sequence>MFYFLEGAGPFIYKDSNLIRTGLVVSGSDAVAVDLITLNLLKIDLLDSDILLEARNRKLGITNVSEINLKGENLDANKIVVNFSVDKLNEITINNTYLQTGRICSGCFKEAYHLLNFMKTQMAKDLKYIRNQSMLIGENPLEPETVENIIVFGDCAVKTTKNRDFRYIQVPTKDNIIKTVGDKVKKGNSSQKKPIVKEKINKSICELPGCPPDMHTSLNTILKYYGKTQVPNLSFYYALLNQDINKESKKPIKKKGVTGDV</sequence>
<organism evidence="1">
    <name type="scientific">marine sediment metagenome</name>
    <dbReference type="NCBI Taxonomy" id="412755"/>
    <lineage>
        <taxon>unclassified sequences</taxon>
        <taxon>metagenomes</taxon>
        <taxon>ecological metagenomes</taxon>
    </lineage>
</organism>
<dbReference type="EMBL" id="BART01010490">
    <property type="protein sequence ID" value="GAG89106.1"/>
    <property type="molecule type" value="Genomic_DNA"/>
</dbReference>
<evidence type="ECO:0008006" key="2">
    <source>
        <dbReference type="Google" id="ProtNLM"/>
    </source>
</evidence>
<evidence type="ECO:0000313" key="1">
    <source>
        <dbReference type="EMBL" id="GAG89106.1"/>
    </source>
</evidence>
<dbReference type="AlphaFoldDB" id="X1CY08"/>
<name>X1CY08_9ZZZZ</name>
<accession>X1CY08</accession>
<reference evidence="1" key="1">
    <citation type="journal article" date="2014" name="Front. Microbiol.">
        <title>High frequency of phylogenetically diverse reductive dehalogenase-homologous genes in deep subseafloor sedimentary metagenomes.</title>
        <authorList>
            <person name="Kawai M."/>
            <person name="Futagami T."/>
            <person name="Toyoda A."/>
            <person name="Takaki Y."/>
            <person name="Nishi S."/>
            <person name="Hori S."/>
            <person name="Arai W."/>
            <person name="Tsubouchi T."/>
            <person name="Morono Y."/>
            <person name="Uchiyama I."/>
            <person name="Ito T."/>
            <person name="Fujiyama A."/>
            <person name="Inagaki F."/>
            <person name="Takami H."/>
        </authorList>
    </citation>
    <scope>NUCLEOTIDE SEQUENCE</scope>
    <source>
        <strain evidence="1">Expedition CK06-06</strain>
    </source>
</reference>